<dbReference type="FunFam" id="3.30.160.60:FF:000325">
    <property type="entry name" value="ZFP90 zinc finger protein"/>
    <property type="match status" value="1"/>
</dbReference>
<feature type="compositionally biased region" description="Low complexity" evidence="11">
    <location>
        <begin position="24"/>
        <end position="54"/>
    </location>
</feature>
<dbReference type="Proteomes" id="UP001283361">
    <property type="component" value="Unassembled WGS sequence"/>
</dbReference>
<feature type="domain" description="C2H2-type" evidence="12">
    <location>
        <begin position="248"/>
        <end position="276"/>
    </location>
</feature>
<gene>
    <name evidence="13" type="ORF">RRG08_066047</name>
</gene>
<keyword evidence="14" id="KW-1185">Reference proteome</keyword>
<feature type="compositionally biased region" description="Pro residues" evidence="11">
    <location>
        <begin position="13"/>
        <end position="23"/>
    </location>
</feature>
<feature type="compositionally biased region" description="Basic and acidic residues" evidence="11">
    <location>
        <begin position="165"/>
        <end position="178"/>
    </location>
</feature>
<dbReference type="EMBL" id="JAWDGP010007035">
    <property type="protein sequence ID" value="KAK3731034.1"/>
    <property type="molecule type" value="Genomic_DNA"/>
</dbReference>
<dbReference type="InterPro" id="IPR036236">
    <property type="entry name" value="Znf_C2H2_sf"/>
</dbReference>
<comment type="caution">
    <text evidence="13">The sequence shown here is derived from an EMBL/GenBank/DDBJ whole genome shotgun (WGS) entry which is preliminary data.</text>
</comment>
<evidence type="ECO:0000256" key="3">
    <source>
        <dbReference type="ARBA" id="ARBA00022737"/>
    </source>
</evidence>
<reference evidence="13" key="1">
    <citation type="journal article" date="2023" name="G3 (Bethesda)">
        <title>A reference genome for the long-term kleptoplast-retaining sea slug Elysia crispata morphotype clarki.</title>
        <authorList>
            <person name="Eastman K.E."/>
            <person name="Pendleton A.L."/>
            <person name="Shaikh M.A."/>
            <person name="Suttiyut T."/>
            <person name="Ogas R."/>
            <person name="Tomko P."/>
            <person name="Gavelis G."/>
            <person name="Widhalm J.R."/>
            <person name="Wisecaver J.H."/>
        </authorList>
    </citation>
    <scope>NUCLEOTIDE SEQUENCE</scope>
    <source>
        <strain evidence="13">ECLA1</strain>
    </source>
</reference>
<evidence type="ECO:0000259" key="12">
    <source>
        <dbReference type="PROSITE" id="PS50157"/>
    </source>
</evidence>
<keyword evidence="5" id="KW-0862">Zinc</keyword>
<protein>
    <recommendedName>
        <fullName evidence="12">C2H2-type domain-containing protein</fullName>
    </recommendedName>
</protein>
<accession>A0AAE0Y3R8</accession>
<dbReference type="GO" id="GO:0000981">
    <property type="term" value="F:DNA-binding transcription factor activity, RNA polymerase II-specific"/>
    <property type="evidence" value="ECO:0007669"/>
    <property type="project" value="TreeGrafter"/>
</dbReference>
<dbReference type="GO" id="GO:0005634">
    <property type="term" value="C:nucleus"/>
    <property type="evidence" value="ECO:0007669"/>
    <property type="project" value="UniProtKB-SubCell"/>
</dbReference>
<evidence type="ECO:0000256" key="1">
    <source>
        <dbReference type="ARBA" id="ARBA00004123"/>
    </source>
</evidence>
<keyword evidence="7" id="KW-0238">DNA-binding</keyword>
<proteinExistence type="predicted"/>
<evidence type="ECO:0000256" key="11">
    <source>
        <dbReference type="SAM" id="MobiDB-lite"/>
    </source>
</evidence>
<feature type="region of interest" description="Disordered" evidence="11">
    <location>
        <begin position="70"/>
        <end position="230"/>
    </location>
</feature>
<evidence type="ECO:0000256" key="2">
    <source>
        <dbReference type="ARBA" id="ARBA00022723"/>
    </source>
</evidence>
<feature type="domain" description="C2H2-type" evidence="12">
    <location>
        <begin position="331"/>
        <end position="353"/>
    </location>
</feature>
<evidence type="ECO:0000256" key="8">
    <source>
        <dbReference type="ARBA" id="ARBA00023163"/>
    </source>
</evidence>
<dbReference type="SMART" id="SM00355">
    <property type="entry name" value="ZnF_C2H2"/>
    <property type="match status" value="7"/>
</dbReference>
<dbReference type="Pfam" id="PF00096">
    <property type="entry name" value="zf-C2H2"/>
    <property type="match status" value="3"/>
</dbReference>
<evidence type="ECO:0000256" key="4">
    <source>
        <dbReference type="ARBA" id="ARBA00022771"/>
    </source>
</evidence>
<evidence type="ECO:0000256" key="10">
    <source>
        <dbReference type="PROSITE-ProRule" id="PRU00042"/>
    </source>
</evidence>
<feature type="region of interest" description="Disordered" evidence="11">
    <location>
        <begin position="459"/>
        <end position="637"/>
    </location>
</feature>
<feature type="domain" description="C2H2-type" evidence="12">
    <location>
        <begin position="277"/>
        <end position="304"/>
    </location>
</feature>
<dbReference type="FunFam" id="3.30.160.60:FF:000045">
    <property type="entry name" value="ZFP69 zinc finger protein B"/>
    <property type="match status" value="1"/>
</dbReference>
<feature type="domain" description="C2H2-type" evidence="12">
    <location>
        <begin position="705"/>
        <end position="732"/>
    </location>
</feature>
<feature type="compositionally biased region" description="Low complexity" evidence="11">
    <location>
        <begin position="481"/>
        <end position="496"/>
    </location>
</feature>
<feature type="compositionally biased region" description="Polar residues" evidence="11">
    <location>
        <begin position="621"/>
        <end position="637"/>
    </location>
</feature>
<dbReference type="Gene3D" id="3.30.160.60">
    <property type="entry name" value="Classic Zinc Finger"/>
    <property type="match status" value="3"/>
</dbReference>
<feature type="compositionally biased region" description="Low complexity" evidence="11">
    <location>
        <begin position="179"/>
        <end position="221"/>
    </location>
</feature>
<feature type="domain" description="C2H2-type" evidence="12">
    <location>
        <begin position="305"/>
        <end position="327"/>
    </location>
</feature>
<evidence type="ECO:0000313" key="13">
    <source>
        <dbReference type="EMBL" id="KAK3731034.1"/>
    </source>
</evidence>
<feature type="compositionally biased region" description="Pro residues" evidence="11">
    <location>
        <begin position="123"/>
        <end position="133"/>
    </location>
</feature>
<feature type="compositionally biased region" description="Polar residues" evidence="11">
    <location>
        <begin position="531"/>
        <end position="553"/>
    </location>
</feature>
<evidence type="ECO:0000256" key="5">
    <source>
        <dbReference type="ARBA" id="ARBA00022833"/>
    </source>
</evidence>
<dbReference type="GO" id="GO:0043565">
    <property type="term" value="F:sequence-specific DNA binding"/>
    <property type="evidence" value="ECO:0007669"/>
    <property type="project" value="TreeGrafter"/>
</dbReference>
<dbReference type="AlphaFoldDB" id="A0AAE0Y3R8"/>
<keyword evidence="6" id="KW-0805">Transcription regulation</keyword>
<feature type="compositionally biased region" description="Low complexity" evidence="11">
    <location>
        <begin position="112"/>
        <end position="122"/>
    </location>
</feature>
<dbReference type="InterPro" id="IPR013087">
    <property type="entry name" value="Znf_C2H2_type"/>
</dbReference>
<keyword evidence="3" id="KW-0677">Repeat</keyword>
<comment type="subcellular location">
    <subcellularLocation>
        <location evidence="1">Nucleus</location>
    </subcellularLocation>
</comment>
<feature type="region of interest" description="Disordered" evidence="11">
    <location>
        <begin position="1"/>
        <end position="57"/>
    </location>
</feature>
<feature type="region of interest" description="Disordered" evidence="11">
    <location>
        <begin position="391"/>
        <end position="439"/>
    </location>
</feature>
<feature type="compositionally biased region" description="Low complexity" evidence="11">
    <location>
        <begin position="72"/>
        <end position="104"/>
    </location>
</feature>
<name>A0AAE0Y3R8_9GAST</name>
<keyword evidence="2" id="KW-0479">Metal-binding</keyword>
<evidence type="ECO:0000256" key="6">
    <source>
        <dbReference type="ARBA" id="ARBA00023015"/>
    </source>
</evidence>
<dbReference type="GO" id="GO:0008270">
    <property type="term" value="F:zinc ion binding"/>
    <property type="evidence" value="ECO:0007669"/>
    <property type="project" value="UniProtKB-KW"/>
</dbReference>
<keyword evidence="4 10" id="KW-0863">Zinc-finger</keyword>
<dbReference type="SUPFAM" id="SSF57667">
    <property type="entry name" value="beta-beta-alpha zinc fingers"/>
    <property type="match status" value="4"/>
</dbReference>
<evidence type="ECO:0000313" key="14">
    <source>
        <dbReference type="Proteomes" id="UP001283361"/>
    </source>
</evidence>
<keyword evidence="8" id="KW-0804">Transcription</keyword>
<evidence type="ECO:0000256" key="7">
    <source>
        <dbReference type="ARBA" id="ARBA00023125"/>
    </source>
</evidence>
<keyword evidence="9" id="KW-0539">Nucleus</keyword>
<organism evidence="13 14">
    <name type="scientific">Elysia crispata</name>
    <name type="common">lettuce slug</name>
    <dbReference type="NCBI Taxonomy" id="231223"/>
    <lineage>
        <taxon>Eukaryota</taxon>
        <taxon>Metazoa</taxon>
        <taxon>Spiralia</taxon>
        <taxon>Lophotrochozoa</taxon>
        <taxon>Mollusca</taxon>
        <taxon>Gastropoda</taxon>
        <taxon>Heterobranchia</taxon>
        <taxon>Euthyneura</taxon>
        <taxon>Panpulmonata</taxon>
        <taxon>Sacoglossa</taxon>
        <taxon>Placobranchoidea</taxon>
        <taxon>Plakobranchidae</taxon>
        <taxon>Elysia</taxon>
    </lineage>
</organism>
<dbReference type="PANTHER" id="PTHR24408">
    <property type="entry name" value="ZINC FINGER PROTEIN"/>
    <property type="match status" value="1"/>
</dbReference>
<dbReference type="PROSITE" id="PS50157">
    <property type="entry name" value="ZINC_FINGER_C2H2_2"/>
    <property type="match status" value="5"/>
</dbReference>
<dbReference type="PANTHER" id="PTHR24408:SF58">
    <property type="entry name" value="TRANSCRIPTION FACTOR (TFIIIA), PUTATIVE (AFU_ORTHOLOGUE AFUA_1G05150)-RELATED"/>
    <property type="match status" value="1"/>
</dbReference>
<dbReference type="PROSITE" id="PS00028">
    <property type="entry name" value="ZINC_FINGER_C2H2_1"/>
    <property type="match status" value="4"/>
</dbReference>
<sequence length="764" mass="82211">MDSYPVSDHSMGGPPPPPGPPQHSSPSPTLLQDQHIQQLQQSIQQQQQQLHQQLAAGSSSINDLIGMLPQTASLSSGGAGSSASAASSTANSMSGGGEPPMSSHVGGGPGGPISHPSHGSSHPAPPPPPPLPPHSQGNLPAHLAGIGVYRSDSHLGMPSPGLYSRHPDLPEGLPEHSPHSSLPPHSSHSPSHSSLHPHPSLLSPHSQESLSQQSSLPHQSQGQINSRVGVGGSSSISSISYTRVGDSYVCSLCGKTVVSKAAITRHIQLTHEKKKPFKCNICNRSFGYKNILLEHQNIHFGIKPYACNMCDKRFAARSNLFQHRLLHMKPYCCYQCNKRFDREDQLQRHLKLHPTVNVLSCSECPFTASNVEALNQHLQESHKLLTYDTRRHSSSFDSDGGDLPSQVMSLPSPTLTSPDNTKSPGPHGNMGGLDGDPMRRIDSICSQLASRGVGSMGYHDGFQVKQEPLSPGSVRFPPDMSAPSSSHHFPPSASPSGGIGEPHFSHGGSPTSTISNPPGMGSTNGGMGLPRSSTAQHLSQFPSSMSRSYSNPDHNSDMYSGMGGLGGRKNTSPSSMEPARKYHHHIPHSASSPRGFMPPSRRSSSFGNGMGGMGPIGPLRHSSSTSGGSERVQSMADSTSNLSEFFSTLQGLVQRSQEIPELNINISKPKITKEVGTQHNTTNLPGELPSLEDLLIYYESQGCLYRCQHCRISFEERGLYFLHKSLHGEMSPWQCSICQKICVDRNDFHLHFVNQQHRPDQVLH</sequence>
<evidence type="ECO:0000256" key="9">
    <source>
        <dbReference type="ARBA" id="ARBA00023242"/>
    </source>
</evidence>
<feature type="compositionally biased region" description="Polar residues" evidence="11">
    <location>
        <begin position="406"/>
        <end position="423"/>
    </location>
</feature>